<name>A0AC34RH47_9BILA</name>
<evidence type="ECO:0000313" key="1">
    <source>
        <dbReference type="Proteomes" id="UP000887576"/>
    </source>
</evidence>
<sequence>MSHSAGLAWTDAKITFEDAKDWKKMSELFENETPKWEPGTAVGYHALTYGWLVDQIIRRVDPKHRSIGQFFREEFQQPLGLDLHIGLPKSEAYRVARIRLPSFFQRISEFVHNPDAVNYPKFLYEFAIDGMISKVEKNPDWLRFVKEMTLNNPEIYELEQGAVMGTSTAKSLAKLFSIAIIEKKMFKEETIQKMLTPFNQSKDLVTGALVSRGQGFMFTDFQTCSGIKCRVIGHSGYGGQNIKFDPKYKVSFAYLSNGLKAGFGDSARTFVRLRDSIYDVLTKN</sequence>
<evidence type="ECO:0000313" key="2">
    <source>
        <dbReference type="WBParaSite" id="JU765_v2.g6850.t1"/>
    </source>
</evidence>
<protein>
    <submittedName>
        <fullName evidence="2">Beta-lactamase-related domain-containing protein</fullName>
    </submittedName>
</protein>
<dbReference type="WBParaSite" id="JU765_v2.g6850.t1">
    <property type="protein sequence ID" value="JU765_v2.g6850.t1"/>
    <property type="gene ID" value="JU765_v2.g6850"/>
</dbReference>
<organism evidence="1 2">
    <name type="scientific">Panagrolaimus sp. JU765</name>
    <dbReference type="NCBI Taxonomy" id="591449"/>
    <lineage>
        <taxon>Eukaryota</taxon>
        <taxon>Metazoa</taxon>
        <taxon>Ecdysozoa</taxon>
        <taxon>Nematoda</taxon>
        <taxon>Chromadorea</taxon>
        <taxon>Rhabditida</taxon>
        <taxon>Tylenchina</taxon>
        <taxon>Panagrolaimomorpha</taxon>
        <taxon>Panagrolaimoidea</taxon>
        <taxon>Panagrolaimidae</taxon>
        <taxon>Panagrolaimus</taxon>
    </lineage>
</organism>
<dbReference type="Proteomes" id="UP000887576">
    <property type="component" value="Unplaced"/>
</dbReference>
<accession>A0AC34RH47</accession>
<reference evidence="2" key="1">
    <citation type="submission" date="2022-11" db="UniProtKB">
        <authorList>
            <consortium name="WormBaseParasite"/>
        </authorList>
    </citation>
    <scope>IDENTIFICATION</scope>
</reference>
<proteinExistence type="predicted"/>